<evidence type="ECO:0000313" key="1">
    <source>
        <dbReference type="EMBL" id="VAV89762.1"/>
    </source>
</evidence>
<evidence type="ECO:0008006" key="2">
    <source>
        <dbReference type="Google" id="ProtNLM"/>
    </source>
</evidence>
<protein>
    <recommendedName>
        <fullName evidence="2">Thioredoxin-like fold domain-containing protein</fullName>
    </recommendedName>
</protein>
<proteinExistence type="predicted"/>
<dbReference type="AlphaFoldDB" id="A0A3B0RC10"/>
<reference evidence="1" key="1">
    <citation type="submission" date="2018-06" db="EMBL/GenBank/DDBJ databases">
        <authorList>
            <person name="Zhirakovskaya E."/>
        </authorList>
    </citation>
    <scope>NUCLEOTIDE SEQUENCE</scope>
</reference>
<dbReference type="EMBL" id="UOEE01000094">
    <property type="protein sequence ID" value="VAV89762.1"/>
    <property type="molecule type" value="Genomic_DNA"/>
</dbReference>
<organism evidence="1">
    <name type="scientific">hydrothermal vent metagenome</name>
    <dbReference type="NCBI Taxonomy" id="652676"/>
    <lineage>
        <taxon>unclassified sequences</taxon>
        <taxon>metagenomes</taxon>
        <taxon>ecological metagenomes</taxon>
    </lineage>
</organism>
<sequence length="186" mass="20680">MRIAILAPVLAFLLFISGFVYIALYEKPPVPGKQLPKTPQTVTVGVAELTDALSNGPWVSPGLTGKVLYKIGFRSCGDCINYELTEFPALHAANVDTRVILYARRGNADATEEAIIADLTCKRDWTIYSRWMEDVPDAYPVVYGMPPMVQGSTQREACLEWGRVVRDRVANVMQQNGWPMEVPALF</sequence>
<name>A0A3B0RC10_9ZZZZ</name>
<feature type="non-terminal residue" evidence="1">
    <location>
        <position position="186"/>
    </location>
</feature>
<gene>
    <name evidence="1" type="ORF">MNBD_ALPHA06-898</name>
</gene>
<accession>A0A3B0RC10</accession>